<organism evidence="2 3">
    <name type="scientific">Candidatus Nealsonbacteria bacterium RBG_13_42_11</name>
    <dbReference type="NCBI Taxonomy" id="1801663"/>
    <lineage>
        <taxon>Bacteria</taxon>
        <taxon>Candidatus Nealsoniibacteriota</taxon>
    </lineage>
</organism>
<dbReference type="Proteomes" id="UP000176755">
    <property type="component" value="Unassembled WGS sequence"/>
</dbReference>
<protein>
    <recommendedName>
        <fullName evidence="4">DUF1614 domain-containing protein</fullName>
    </recommendedName>
</protein>
<evidence type="ECO:0008006" key="4">
    <source>
        <dbReference type="Google" id="ProtNLM"/>
    </source>
</evidence>
<feature type="transmembrane region" description="Helical" evidence="1">
    <location>
        <begin position="141"/>
        <end position="158"/>
    </location>
</feature>
<accession>A0A1G2E0Z4</accession>
<feature type="transmembrane region" description="Helical" evidence="1">
    <location>
        <begin position="116"/>
        <end position="134"/>
    </location>
</feature>
<feature type="transmembrane region" description="Helical" evidence="1">
    <location>
        <begin position="164"/>
        <end position="184"/>
    </location>
</feature>
<reference evidence="2 3" key="1">
    <citation type="journal article" date="2016" name="Nat. Commun.">
        <title>Thousands of microbial genomes shed light on interconnected biogeochemical processes in an aquifer system.</title>
        <authorList>
            <person name="Anantharaman K."/>
            <person name="Brown C.T."/>
            <person name="Hug L.A."/>
            <person name="Sharon I."/>
            <person name="Castelle C.J."/>
            <person name="Probst A.J."/>
            <person name="Thomas B.C."/>
            <person name="Singh A."/>
            <person name="Wilkins M.J."/>
            <person name="Karaoz U."/>
            <person name="Brodie E.L."/>
            <person name="Williams K.H."/>
            <person name="Hubbard S.S."/>
            <person name="Banfield J.F."/>
        </authorList>
    </citation>
    <scope>NUCLEOTIDE SEQUENCE [LARGE SCALE GENOMIC DNA]</scope>
</reference>
<feature type="transmembrane region" description="Helical" evidence="1">
    <location>
        <begin position="43"/>
        <end position="61"/>
    </location>
</feature>
<proteinExistence type="predicted"/>
<feature type="transmembrane region" description="Helical" evidence="1">
    <location>
        <begin position="7"/>
        <end position="31"/>
    </location>
</feature>
<comment type="caution">
    <text evidence="2">The sequence shown here is derived from an EMBL/GenBank/DDBJ whole genome shotgun (WGS) entry which is preliminary data.</text>
</comment>
<keyword evidence="1" id="KW-1133">Transmembrane helix</keyword>
<sequence>MLFIPIAFILFIAFVLFLPLLFVLGYFQVITWGFEKLGISPEITLFLFLAILIGSAINIPLGKKRIIYVEESRFFGFWKTPKLKAQGLAINLGGAVIPILISFYFLFLVWREGFNLKPVLIATILMILASKILAKVVPAQGVSLPVLAPPIFAAIFSLILSPGFPAPCAFIAGTLGVLIGADILNLKKVQRYGGFLSIGGAGVFDGIFLVGIVAALLAGF</sequence>
<dbReference type="AlphaFoldDB" id="A0A1G2E0Z4"/>
<keyword evidence="1" id="KW-0472">Membrane</keyword>
<dbReference type="Pfam" id="PF07758">
    <property type="entry name" value="DUF1614"/>
    <property type="match status" value="1"/>
</dbReference>
<keyword evidence="1" id="KW-0812">Transmembrane</keyword>
<name>A0A1G2E0Z4_9BACT</name>
<dbReference type="EMBL" id="MHLY01000004">
    <property type="protein sequence ID" value="OGZ18921.1"/>
    <property type="molecule type" value="Genomic_DNA"/>
</dbReference>
<evidence type="ECO:0000256" key="1">
    <source>
        <dbReference type="SAM" id="Phobius"/>
    </source>
</evidence>
<feature type="transmembrane region" description="Helical" evidence="1">
    <location>
        <begin position="196"/>
        <end position="218"/>
    </location>
</feature>
<evidence type="ECO:0000313" key="3">
    <source>
        <dbReference type="Proteomes" id="UP000176755"/>
    </source>
</evidence>
<gene>
    <name evidence="2" type="ORF">A2175_02190</name>
</gene>
<feature type="transmembrane region" description="Helical" evidence="1">
    <location>
        <begin position="88"/>
        <end position="110"/>
    </location>
</feature>
<dbReference type="InterPro" id="IPR011672">
    <property type="entry name" value="DUF1614"/>
</dbReference>
<evidence type="ECO:0000313" key="2">
    <source>
        <dbReference type="EMBL" id="OGZ18921.1"/>
    </source>
</evidence>